<proteinExistence type="predicted"/>
<dbReference type="EMBL" id="MPIN01000021">
    <property type="protein sequence ID" value="OJH34192.1"/>
    <property type="molecule type" value="Genomic_DNA"/>
</dbReference>
<keyword evidence="3" id="KW-1185">Reference proteome</keyword>
<evidence type="ECO:0000256" key="1">
    <source>
        <dbReference type="SAM" id="SignalP"/>
    </source>
</evidence>
<keyword evidence="1" id="KW-0732">Signal</keyword>
<dbReference type="AlphaFoldDB" id="A0A1L9AW08"/>
<reference evidence="2 3" key="2">
    <citation type="submission" date="2016-12" db="EMBL/GenBank/DDBJ databases">
        <title>Draft Genome Sequence of Cystobacter ferrugineus Strain Cbfe23.</title>
        <authorList>
            <person name="Akbar S."/>
            <person name="Dowd S.E."/>
            <person name="Stevens D.C."/>
        </authorList>
    </citation>
    <scope>NUCLEOTIDE SEQUENCE [LARGE SCALE GENOMIC DNA]</scope>
    <source>
        <strain evidence="2 3">Cbfe23</strain>
    </source>
</reference>
<organism evidence="2 3">
    <name type="scientific">Cystobacter ferrugineus</name>
    <dbReference type="NCBI Taxonomy" id="83449"/>
    <lineage>
        <taxon>Bacteria</taxon>
        <taxon>Pseudomonadati</taxon>
        <taxon>Myxococcota</taxon>
        <taxon>Myxococcia</taxon>
        <taxon>Myxococcales</taxon>
        <taxon>Cystobacterineae</taxon>
        <taxon>Archangiaceae</taxon>
        <taxon>Cystobacter</taxon>
    </lineage>
</organism>
<reference evidence="3" key="1">
    <citation type="submission" date="2016-11" db="EMBL/GenBank/DDBJ databases">
        <authorList>
            <person name="Shukria A."/>
            <person name="Stevens D.C."/>
        </authorList>
    </citation>
    <scope>NUCLEOTIDE SEQUENCE [LARGE SCALE GENOMIC DNA]</scope>
    <source>
        <strain evidence="3">Cbfe23</strain>
    </source>
</reference>
<protein>
    <submittedName>
        <fullName evidence="2">Uncharacterized protein</fullName>
    </submittedName>
</protein>
<dbReference type="Proteomes" id="UP000182229">
    <property type="component" value="Unassembled WGS sequence"/>
</dbReference>
<feature type="signal peptide" evidence="1">
    <location>
        <begin position="1"/>
        <end position="36"/>
    </location>
</feature>
<comment type="caution">
    <text evidence="2">The sequence shown here is derived from an EMBL/GenBank/DDBJ whole genome shotgun (WGS) entry which is preliminary data.</text>
</comment>
<gene>
    <name evidence="2" type="ORF">BON30_44525</name>
</gene>
<sequence length="302" mass="32915">MRNATKPLPSRSMIIPSLLTSAASFLLGAAPAPAHAEERLCDSDWGAKSLTIEIGERKNDGQPLQSYDPSKPFEPYDLLGDRYLFADKGVVYRTVGSFTDRQEGEEALKTVYTEMTHLYTGAYKPYLTSLGPYLVNDASTCKVNRDNPVIDPASWIMEKDKVLLVGQATTTCERGQTTKKLTVVSCDGKKNLLTDSVSAPCEAGRVTTCIHPLAPGVFIFEHFYSSPGSGTSVNLRVYDTGKKKKLKALSWVNEGGPEAEVLGVEDVDKDGVPEIVRSIAESGKPTSIFKWKSGKFIEVKAP</sequence>
<name>A0A1L9AW08_9BACT</name>
<dbReference type="RefSeq" id="WP_071904712.1">
    <property type="nucleotide sequence ID" value="NZ_MPIN01000021.1"/>
</dbReference>
<dbReference type="OrthoDB" id="5503128at2"/>
<evidence type="ECO:0000313" key="3">
    <source>
        <dbReference type="Proteomes" id="UP000182229"/>
    </source>
</evidence>
<evidence type="ECO:0000313" key="2">
    <source>
        <dbReference type="EMBL" id="OJH34192.1"/>
    </source>
</evidence>
<accession>A0A1L9AW08</accession>
<dbReference type="STRING" id="83449.BON30_44525"/>
<feature type="chain" id="PRO_5012069544" evidence="1">
    <location>
        <begin position="37"/>
        <end position="302"/>
    </location>
</feature>